<gene>
    <name evidence="2" type="ORF">ElyMa_004567500</name>
</gene>
<dbReference type="AlphaFoldDB" id="A0AAV4HU38"/>
<evidence type="ECO:0000313" key="3">
    <source>
        <dbReference type="Proteomes" id="UP000762676"/>
    </source>
</evidence>
<reference evidence="2 3" key="1">
    <citation type="journal article" date="2021" name="Elife">
        <title>Chloroplast acquisition without the gene transfer in kleptoplastic sea slugs, Plakobranchus ocellatus.</title>
        <authorList>
            <person name="Maeda T."/>
            <person name="Takahashi S."/>
            <person name="Yoshida T."/>
            <person name="Shimamura S."/>
            <person name="Takaki Y."/>
            <person name="Nagai Y."/>
            <person name="Toyoda A."/>
            <person name="Suzuki Y."/>
            <person name="Arimoto A."/>
            <person name="Ishii H."/>
            <person name="Satoh N."/>
            <person name="Nishiyama T."/>
            <person name="Hasebe M."/>
            <person name="Maruyama T."/>
            <person name="Minagawa J."/>
            <person name="Obokata J."/>
            <person name="Shigenobu S."/>
        </authorList>
    </citation>
    <scope>NUCLEOTIDE SEQUENCE [LARGE SCALE GENOMIC DNA]</scope>
</reference>
<keyword evidence="1" id="KW-0472">Membrane</keyword>
<feature type="transmembrane region" description="Helical" evidence="1">
    <location>
        <begin position="54"/>
        <end position="82"/>
    </location>
</feature>
<evidence type="ECO:0000256" key="1">
    <source>
        <dbReference type="SAM" id="Phobius"/>
    </source>
</evidence>
<keyword evidence="1" id="KW-0812">Transmembrane</keyword>
<name>A0AAV4HU38_9GAST</name>
<dbReference type="Gene3D" id="1.20.140.150">
    <property type="match status" value="1"/>
</dbReference>
<sequence length="107" mass="11155">MKNPMLIAALVAGGICCFLDLIGMATTGWATNKVFSVGLFSVCADSCASYSATGAIAAAKAFAVIGWLSSLVAIINALVYLCKYARTDEPNRLLPLVSAIFFIISGK</sequence>
<dbReference type="Proteomes" id="UP000762676">
    <property type="component" value="Unassembled WGS sequence"/>
</dbReference>
<accession>A0AAV4HU38</accession>
<organism evidence="2 3">
    <name type="scientific">Elysia marginata</name>
    <dbReference type="NCBI Taxonomy" id="1093978"/>
    <lineage>
        <taxon>Eukaryota</taxon>
        <taxon>Metazoa</taxon>
        <taxon>Spiralia</taxon>
        <taxon>Lophotrochozoa</taxon>
        <taxon>Mollusca</taxon>
        <taxon>Gastropoda</taxon>
        <taxon>Heterobranchia</taxon>
        <taxon>Euthyneura</taxon>
        <taxon>Panpulmonata</taxon>
        <taxon>Sacoglossa</taxon>
        <taxon>Placobranchoidea</taxon>
        <taxon>Plakobranchidae</taxon>
        <taxon>Elysia</taxon>
    </lineage>
</organism>
<dbReference type="EMBL" id="BMAT01009188">
    <property type="protein sequence ID" value="GFS00893.1"/>
    <property type="molecule type" value="Genomic_DNA"/>
</dbReference>
<protein>
    <submittedName>
        <fullName evidence="2">Uncharacterized protein</fullName>
    </submittedName>
</protein>
<keyword evidence="1" id="KW-1133">Transmembrane helix</keyword>
<evidence type="ECO:0000313" key="2">
    <source>
        <dbReference type="EMBL" id="GFS00893.1"/>
    </source>
</evidence>
<proteinExistence type="predicted"/>
<comment type="caution">
    <text evidence="2">The sequence shown here is derived from an EMBL/GenBank/DDBJ whole genome shotgun (WGS) entry which is preliminary data.</text>
</comment>
<keyword evidence="3" id="KW-1185">Reference proteome</keyword>